<dbReference type="EMBL" id="WIWI01000013">
    <property type="protein sequence ID" value="MQT88730.1"/>
    <property type="molecule type" value="Genomic_DNA"/>
</dbReference>
<reference evidence="4 5" key="1">
    <citation type="submission" date="2019-10" db="EMBL/GenBank/DDBJ databases">
        <title>Evaluation of single-gene subtyping targets for Pseudomonas.</title>
        <authorList>
            <person name="Reichler S.J."/>
            <person name="Orsi R.H."/>
            <person name="Wiedmann M."/>
            <person name="Martin N.H."/>
            <person name="Murphy S.I."/>
        </authorList>
    </citation>
    <scope>NUCLEOTIDE SEQUENCE [LARGE SCALE GENOMIC DNA]</scope>
    <source>
        <strain evidence="3 5">FSL R10-1637</strain>
        <strain evidence="2 6">FSL R10-3254</strain>
        <strain evidence="1 4">FSL R10-3257</strain>
    </source>
</reference>
<evidence type="ECO:0000313" key="6">
    <source>
        <dbReference type="Proteomes" id="UP000489190"/>
    </source>
</evidence>
<gene>
    <name evidence="3" type="ORF">GHO27_12225</name>
    <name evidence="2" type="ORF">GHO39_06165</name>
    <name evidence="1" type="ORF">GHO40_14400</name>
</gene>
<protein>
    <submittedName>
        <fullName evidence="3">Uncharacterized protein</fullName>
    </submittedName>
</protein>
<evidence type="ECO:0000313" key="1">
    <source>
        <dbReference type="EMBL" id="MQT47901.1"/>
    </source>
</evidence>
<comment type="caution">
    <text evidence="3">The sequence shown here is derived from an EMBL/GenBank/DDBJ whole genome shotgun (WGS) entry which is preliminary data.</text>
</comment>
<sequence>MRTANGYQQGYNAQAAVDESLLIVAATVSNMASDTAHLMPVPHSPELADRPVRREVLRRQHAKRHS</sequence>
<dbReference type="RefSeq" id="WP_153327272.1">
    <property type="nucleotide sequence ID" value="NZ_WIVU01000020.1"/>
</dbReference>
<dbReference type="Proteomes" id="UP000478064">
    <property type="component" value="Unassembled WGS sequence"/>
</dbReference>
<name>A0A6L5HSV6_9PSED</name>
<evidence type="ECO:0000313" key="2">
    <source>
        <dbReference type="EMBL" id="MQT88730.1"/>
    </source>
</evidence>
<evidence type="ECO:0000313" key="3">
    <source>
        <dbReference type="EMBL" id="MQU06456.1"/>
    </source>
</evidence>
<dbReference type="AlphaFoldDB" id="A0A6L5HSV6"/>
<organism evidence="3 5">
    <name type="scientific">Pseudomonas helleri</name>
    <dbReference type="NCBI Taxonomy" id="1608996"/>
    <lineage>
        <taxon>Bacteria</taxon>
        <taxon>Pseudomonadati</taxon>
        <taxon>Pseudomonadota</taxon>
        <taxon>Gammaproteobacteria</taxon>
        <taxon>Pseudomonadales</taxon>
        <taxon>Pseudomonadaceae</taxon>
        <taxon>Pseudomonas</taxon>
    </lineage>
</organism>
<proteinExistence type="predicted"/>
<accession>A0A6L5HSV6</accession>
<dbReference type="EMBL" id="WIWJ01000023">
    <property type="protein sequence ID" value="MQT47901.1"/>
    <property type="molecule type" value="Genomic_DNA"/>
</dbReference>
<dbReference type="Proteomes" id="UP000441404">
    <property type="component" value="Unassembled WGS sequence"/>
</dbReference>
<dbReference type="Proteomes" id="UP000489190">
    <property type="component" value="Unassembled WGS sequence"/>
</dbReference>
<dbReference type="EMBL" id="WIVU01000020">
    <property type="protein sequence ID" value="MQU06456.1"/>
    <property type="molecule type" value="Genomic_DNA"/>
</dbReference>
<evidence type="ECO:0000313" key="4">
    <source>
        <dbReference type="Proteomes" id="UP000441404"/>
    </source>
</evidence>
<evidence type="ECO:0000313" key="5">
    <source>
        <dbReference type="Proteomes" id="UP000478064"/>
    </source>
</evidence>